<keyword evidence="4" id="KW-0325">Glycoprotein</keyword>
<dbReference type="Ensembl" id="ENSPCET00000011669.1">
    <property type="protein sequence ID" value="ENSPCEP00000011300.1"/>
    <property type="gene ID" value="ENSPCEG00000008924.1"/>
</dbReference>
<feature type="compositionally biased region" description="Basic residues" evidence="6">
    <location>
        <begin position="33"/>
        <end position="44"/>
    </location>
</feature>
<evidence type="ECO:0000313" key="8">
    <source>
        <dbReference type="Ensembl" id="ENSPCEP00000011300.1"/>
    </source>
</evidence>
<evidence type="ECO:0000256" key="4">
    <source>
        <dbReference type="ARBA" id="ARBA00023180"/>
    </source>
</evidence>
<dbReference type="Pfam" id="PF09443">
    <property type="entry name" value="CFC"/>
    <property type="match status" value="1"/>
</dbReference>
<feature type="domain" description="EGF-like" evidence="7">
    <location>
        <begin position="82"/>
        <end position="106"/>
    </location>
</feature>
<organism evidence="8 9">
    <name type="scientific">Pelusios castaneus</name>
    <name type="common">West African mud turtle</name>
    <dbReference type="NCBI Taxonomy" id="367368"/>
    <lineage>
        <taxon>Eukaryota</taxon>
        <taxon>Metazoa</taxon>
        <taxon>Chordata</taxon>
        <taxon>Craniata</taxon>
        <taxon>Vertebrata</taxon>
        <taxon>Euteleostomi</taxon>
        <taxon>Archelosauria</taxon>
        <taxon>Testudinata</taxon>
        <taxon>Testudines</taxon>
        <taxon>Pleurodira</taxon>
        <taxon>Pelomedusidae</taxon>
        <taxon>Pelusios</taxon>
    </lineage>
</organism>
<dbReference type="Gene3D" id="2.10.25.10">
    <property type="entry name" value="Laminin"/>
    <property type="match status" value="1"/>
</dbReference>
<proteinExistence type="inferred from homology"/>
<reference evidence="8" key="2">
    <citation type="submission" date="2025-09" db="UniProtKB">
        <authorList>
            <consortium name="Ensembl"/>
        </authorList>
    </citation>
    <scope>IDENTIFICATION</scope>
</reference>
<evidence type="ECO:0000256" key="3">
    <source>
        <dbReference type="ARBA" id="ARBA00023157"/>
    </source>
</evidence>
<protein>
    <recommendedName>
        <fullName evidence="7">EGF-like domain-containing protein</fullName>
    </recommendedName>
</protein>
<evidence type="ECO:0000256" key="6">
    <source>
        <dbReference type="SAM" id="MobiDB-lite"/>
    </source>
</evidence>
<dbReference type="AlphaFoldDB" id="A0A8C8RX11"/>
<sequence length="183" mass="20224">MQPLLPGNSSYDRHHARHHWGFQAKVSSPQKKTTVKNKKTKQSHPPRPITEIKVNPHHVYFFHTAPPSLVPLPASKLNRNCCQNGGTCFLGSFCICPKHFTGRHCERDKRISSCDVIGHGEWTQEGCLFCQCVFGILHCFPQNQEDGCGKKHHSSFLNHPGPEAGLWAPTLPSGQLAAKGSGG</sequence>
<dbReference type="PROSITE" id="PS50026">
    <property type="entry name" value="EGF_3"/>
    <property type="match status" value="1"/>
</dbReference>
<dbReference type="Proteomes" id="UP000694393">
    <property type="component" value="Unplaced"/>
</dbReference>
<comment type="caution">
    <text evidence="5">Lacks conserved residue(s) required for the propagation of feature annotation.</text>
</comment>
<reference evidence="8" key="1">
    <citation type="submission" date="2025-08" db="UniProtKB">
        <authorList>
            <consortium name="Ensembl"/>
        </authorList>
    </citation>
    <scope>IDENTIFICATION</scope>
</reference>
<dbReference type="SUPFAM" id="SSF57196">
    <property type="entry name" value="EGF/Laminin"/>
    <property type="match status" value="2"/>
</dbReference>
<name>A0A8C8RX11_9SAUR</name>
<evidence type="ECO:0000256" key="5">
    <source>
        <dbReference type="PROSITE-ProRule" id="PRU00076"/>
    </source>
</evidence>
<accession>A0A8C8RX11</accession>
<evidence type="ECO:0000313" key="9">
    <source>
        <dbReference type="Proteomes" id="UP000694393"/>
    </source>
</evidence>
<keyword evidence="9" id="KW-1185">Reference proteome</keyword>
<evidence type="ECO:0000256" key="2">
    <source>
        <dbReference type="ARBA" id="ARBA00022536"/>
    </source>
</evidence>
<dbReference type="InterPro" id="IPR000742">
    <property type="entry name" value="EGF"/>
</dbReference>
<evidence type="ECO:0000259" key="7">
    <source>
        <dbReference type="PROSITE" id="PS50026"/>
    </source>
</evidence>
<keyword evidence="2 5" id="KW-0245">EGF-like domain</keyword>
<feature type="region of interest" description="Disordered" evidence="6">
    <location>
        <begin position="21"/>
        <end position="49"/>
    </location>
</feature>
<keyword evidence="3 5" id="KW-1015">Disulfide bond</keyword>
<dbReference type="CDD" id="cd00054">
    <property type="entry name" value="EGF_CA"/>
    <property type="match status" value="1"/>
</dbReference>
<feature type="disulfide bond" evidence="5">
    <location>
        <begin position="96"/>
        <end position="105"/>
    </location>
</feature>
<dbReference type="PROSITE" id="PS00022">
    <property type="entry name" value="EGF_1"/>
    <property type="match status" value="1"/>
</dbReference>
<comment type="similarity">
    <text evidence="1">Belongs to the EGF-CFC (Cripto-1/FRL1/Cryptic) family.</text>
</comment>
<evidence type="ECO:0000256" key="1">
    <source>
        <dbReference type="ARBA" id="ARBA00007384"/>
    </source>
</evidence>
<dbReference type="GO" id="GO:0007165">
    <property type="term" value="P:signal transduction"/>
    <property type="evidence" value="ECO:0007669"/>
    <property type="project" value="UniProtKB-ARBA"/>
</dbReference>
<dbReference type="InterPro" id="IPR019011">
    <property type="entry name" value="Cryptic/Cripto_CFC-dom"/>
</dbReference>
<dbReference type="FunFam" id="2.10.25.10:FF:000421">
    <property type="entry name" value="Teratocarcinoma-derived growth factor"/>
    <property type="match status" value="1"/>
</dbReference>